<dbReference type="PROSITE" id="PS50125">
    <property type="entry name" value="GUANYLATE_CYCLASE_2"/>
    <property type="match status" value="1"/>
</dbReference>
<keyword evidence="5" id="KW-1185">Reference proteome</keyword>
<evidence type="ECO:0000256" key="2">
    <source>
        <dbReference type="ARBA" id="ARBA00022840"/>
    </source>
</evidence>
<dbReference type="Proteomes" id="UP000763557">
    <property type="component" value="Unassembled WGS sequence"/>
</dbReference>
<dbReference type="EMBL" id="JAAATY010000017">
    <property type="protein sequence ID" value="NRN67908.1"/>
    <property type="molecule type" value="Genomic_DNA"/>
</dbReference>
<feature type="domain" description="Guanylate cyclase" evidence="3">
    <location>
        <begin position="8"/>
        <end position="138"/>
    </location>
</feature>
<proteinExistence type="predicted"/>
<dbReference type="SMART" id="SM00044">
    <property type="entry name" value="CYCc"/>
    <property type="match status" value="1"/>
</dbReference>
<sequence>MEQRKLVTVLFCDLVGSTELAGVLEPETLRSVVMSYFDTARRQIEAHGGTVEKFIGDAVMAVFGVPTVREDDARRGAAAALDMIAALAELNADLESTFDCRLSVRIGVNTGEVVATGTQGATENLVAGEVVNVAARLEQNAGPGEVLIGPVTRALLGGEAEVETVGALALKGKRDPVTTFRLLGIRPDPGWLDMAVGTPFVGRERELDLLRECWARTLDGRSQSVTLSGEAGIGKTRLVQHWLSGLPDDSAMIGSGRCHPYRDQASLTPLAQALRQILDTATHIGVPTGKLRCEPAYRVLRSGLLRDGTPGRSADSTYAAIATLLTEMATVRPVILVLDDVQWAEEVLLDGVARLADMVSETRVLLVLAGRKTGSPLRTVEVPALPEADMERLAAELVEVQAHVPAVLARVIDRAEGNPLYLEQLLAMLDDGADPGKLPVTVTAVLAARIDSLGPAERVVLDAASVVGRQFDTVEIEALAETGVSAGLPGLTRRGLVEPVRGSEYRFRSGLLRDVAYQAISKRRRADWHEALAGRCTTAAATGHHLEQAYLHRHGLGLRDDHTGRLREQAACALTVAGRSALARADLSWSADLGRRAIAHSTQDDPWWALAAEGLGETLLAMGMTRDGSELLRDVMALSITSGDQLTYAHAKLQLAALDTQPARPGRIPAADTAREVLPVFEAYTDHLGLARGHIRLAQEQQLIGSHGAAEELLAAALRHAVTADAAPEQAMALGAIGISLWYGPAPAAQAVRRCRELLALHGRNHDVVSVTLNYPLANLLALQGKDREARACLAVADKFANDLGYAEAAMFGPLFAAGVDALAGRLESAEQLLVDAVRSARAAGDPGLIATASCQLARVLLRRGKPPGPELLDQISGSPSGQDADPLGVLALAAGDPAMAHRAVAAAERTDSPITLATAHLDLAAVSLATGDAATAVTAADRAADWFAAKGHVVGGHAAAAIREAAL</sequence>
<dbReference type="Pfam" id="PF00211">
    <property type="entry name" value="Guanylate_cyc"/>
    <property type="match status" value="1"/>
</dbReference>
<name>A0ABX2F9L5_9PSEU</name>
<reference evidence="4 5" key="1">
    <citation type="submission" date="2020-01" db="EMBL/GenBank/DDBJ databases">
        <title>Kibdelosporangium persica a novel Actinomycetes from a hot desert in Iran.</title>
        <authorList>
            <person name="Safaei N."/>
            <person name="Zaburannyi N."/>
            <person name="Mueller R."/>
            <person name="Wink J."/>
        </authorList>
    </citation>
    <scope>NUCLEOTIDE SEQUENCE [LARGE SCALE GENOMIC DNA]</scope>
    <source>
        <strain evidence="4 5">4NS15</strain>
    </source>
</reference>
<comment type="caution">
    <text evidence="4">The sequence shown here is derived from an EMBL/GenBank/DDBJ whole genome shotgun (WGS) entry which is preliminary data.</text>
</comment>
<dbReference type="InterPro" id="IPR041664">
    <property type="entry name" value="AAA_16"/>
</dbReference>
<dbReference type="PANTHER" id="PTHR16305">
    <property type="entry name" value="TESTICULAR SOLUBLE ADENYLYL CYCLASE"/>
    <property type="match status" value="1"/>
</dbReference>
<dbReference type="SUPFAM" id="SSF52540">
    <property type="entry name" value="P-loop containing nucleoside triphosphate hydrolases"/>
    <property type="match status" value="1"/>
</dbReference>
<evidence type="ECO:0000259" key="3">
    <source>
        <dbReference type="PROSITE" id="PS50125"/>
    </source>
</evidence>
<dbReference type="RefSeq" id="WP_281368631.1">
    <property type="nucleotide sequence ID" value="NZ_JAAATY010000017.1"/>
</dbReference>
<dbReference type="Gene3D" id="3.30.70.1230">
    <property type="entry name" value="Nucleotide cyclase"/>
    <property type="match status" value="1"/>
</dbReference>
<keyword evidence="1" id="KW-0547">Nucleotide-binding</keyword>
<dbReference type="SUPFAM" id="SSF55073">
    <property type="entry name" value="Nucleotide cyclase"/>
    <property type="match status" value="1"/>
</dbReference>
<evidence type="ECO:0000256" key="1">
    <source>
        <dbReference type="ARBA" id="ARBA00022741"/>
    </source>
</evidence>
<evidence type="ECO:0000313" key="4">
    <source>
        <dbReference type="EMBL" id="NRN67908.1"/>
    </source>
</evidence>
<dbReference type="PANTHER" id="PTHR16305:SF28">
    <property type="entry name" value="GUANYLATE CYCLASE DOMAIN-CONTAINING PROTEIN"/>
    <property type="match status" value="1"/>
</dbReference>
<protein>
    <submittedName>
        <fullName evidence="4">Adenylate cyclase 2</fullName>
    </submittedName>
</protein>
<organism evidence="4 5">
    <name type="scientific">Kibdelosporangium persicum</name>
    <dbReference type="NCBI Taxonomy" id="2698649"/>
    <lineage>
        <taxon>Bacteria</taxon>
        <taxon>Bacillati</taxon>
        <taxon>Actinomycetota</taxon>
        <taxon>Actinomycetes</taxon>
        <taxon>Pseudonocardiales</taxon>
        <taxon>Pseudonocardiaceae</taxon>
        <taxon>Kibdelosporangium</taxon>
    </lineage>
</organism>
<dbReference type="CDD" id="cd07302">
    <property type="entry name" value="CHD"/>
    <property type="match status" value="1"/>
</dbReference>
<dbReference type="Gene3D" id="3.40.50.300">
    <property type="entry name" value="P-loop containing nucleotide triphosphate hydrolases"/>
    <property type="match status" value="1"/>
</dbReference>
<dbReference type="Gene3D" id="1.25.40.10">
    <property type="entry name" value="Tetratricopeptide repeat domain"/>
    <property type="match status" value="1"/>
</dbReference>
<dbReference type="Pfam" id="PF13191">
    <property type="entry name" value="AAA_16"/>
    <property type="match status" value="1"/>
</dbReference>
<keyword evidence="2" id="KW-0067">ATP-binding</keyword>
<dbReference type="InterPro" id="IPR029787">
    <property type="entry name" value="Nucleotide_cyclase"/>
</dbReference>
<dbReference type="InterPro" id="IPR011990">
    <property type="entry name" value="TPR-like_helical_dom_sf"/>
</dbReference>
<accession>A0ABX2F9L5</accession>
<evidence type="ECO:0000313" key="5">
    <source>
        <dbReference type="Proteomes" id="UP000763557"/>
    </source>
</evidence>
<dbReference type="InterPro" id="IPR027417">
    <property type="entry name" value="P-loop_NTPase"/>
</dbReference>
<gene>
    <name evidence="4" type="ORF">GC106_51490</name>
</gene>
<dbReference type="InterPro" id="IPR001054">
    <property type="entry name" value="A/G_cyclase"/>
</dbReference>